<keyword evidence="3" id="KW-1185">Reference proteome</keyword>
<feature type="compositionally biased region" description="Acidic residues" evidence="1">
    <location>
        <begin position="175"/>
        <end position="207"/>
    </location>
</feature>
<evidence type="ECO:0000313" key="3">
    <source>
        <dbReference type="Proteomes" id="UP001365128"/>
    </source>
</evidence>
<name>A0ABR1MJH7_9PEZI</name>
<evidence type="ECO:0000313" key="2">
    <source>
        <dbReference type="EMBL" id="KAK7550925.1"/>
    </source>
</evidence>
<feature type="non-terminal residue" evidence="2">
    <location>
        <position position="1"/>
    </location>
</feature>
<accession>A0ABR1MJH7</accession>
<protein>
    <submittedName>
        <fullName evidence="2">Uncharacterized protein</fullName>
    </submittedName>
</protein>
<sequence>MIEGKWIVSCRKHYQRLSYQESWPSMKANIVRSQLAEIEAIEPGMPWHIKLKNSEEKRLTRYLHACAQSGTVPDWTAPASVCVPDDKKQSSLAVLHSLSAFCGANKTRKDCDDAITAATVALSAGRATHFPLFEMIPQFSALGKRKRSNSPASDEERPDKAKGGRPRKKSKSQDEKDDFVEVDDHDEDDSEDEDFVMENAESDSEGS</sequence>
<proteinExistence type="predicted"/>
<comment type="caution">
    <text evidence="2">The sequence shown here is derived from an EMBL/GenBank/DDBJ whole genome shotgun (WGS) entry which is preliminary data.</text>
</comment>
<organism evidence="2 3">
    <name type="scientific">Phyllosticta citricarpa</name>
    <dbReference type="NCBI Taxonomy" id="55181"/>
    <lineage>
        <taxon>Eukaryota</taxon>
        <taxon>Fungi</taxon>
        <taxon>Dikarya</taxon>
        <taxon>Ascomycota</taxon>
        <taxon>Pezizomycotina</taxon>
        <taxon>Dothideomycetes</taxon>
        <taxon>Dothideomycetes incertae sedis</taxon>
        <taxon>Botryosphaeriales</taxon>
        <taxon>Phyllostictaceae</taxon>
        <taxon>Phyllosticta</taxon>
    </lineage>
</organism>
<gene>
    <name evidence="2" type="ORF">IWX46DRAFT_594513</name>
</gene>
<feature type="region of interest" description="Disordered" evidence="1">
    <location>
        <begin position="142"/>
        <end position="207"/>
    </location>
</feature>
<dbReference type="Proteomes" id="UP001365128">
    <property type="component" value="Unassembled WGS sequence"/>
</dbReference>
<dbReference type="EMBL" id="JBBPDW010000007">
    <property type="protein sequence ID" value="KAK7550925.1"/>
    <property type="molecule type" value="Genomic_DNA"/>
</dbReference>
<reference evidence="2 3" key="1">
    <citation type="submission" date="2024-04" db="EMBL/GenBank/DDBJ databases">
        <title>Phyllosticta paracitricarpa is synonymous to the EU quarantine fungus P. citricarpa based on phylogenomic analyses.</title>
        <authorList>
            <consortium name="Lawrence Berkeley National Laboratory"/>
            <person name="Van Ingen-Buijs V.A."/>
            <person name="Van Westerhoven A.C."/>
            <person name="Haridas S."/>
            <person name="Skiadas P."/>
            <person name="Martin F."/>
            <person name="Groenewald J.Z."/>
            <person name="Crous P.W."/>
            <person name="Seidl M.F."/>
        </authorList>
    </citation>
    <scope>NUCLEOTIDE SEQUENCE [LARGE SCALE GENOMIC DNA]</scope>
    <source>
        <strain evidence="2 3">CBS 122670</strain>
    </source>
</reference>
<evidence type="ECO:0000256" key="1">
    <source>
        <dbReference type="SAM" id="MobiDB-lite"/>
    </source>
</evidence>